<reference evidence="6" key="1">
    <citation type="submission" date="2023-01" db="EMBL/GenBank/DDBJ databases">
        <title>Human gut microbiome strain richness.</title>
        <authorList>
            <person name="Chen-Liaw A."/>
        </authorList>
    </citation>
    <scope>NUCLEOTIDE SEQUENCE</scope>
    <source>
        <strain evidence="6">D43st1_D9_D43t1_170807</strain>
    </source>
</reference>
<dbReference type="RefSeq" id="WP_207661410.1">
    <property type="nucleotide sequence ID" value="NZ_DAWBUL010000198.1"/>
</dbReference>
<dbReference type="Gene3D" id="4.10.1060.50">
    <property type="match status" value="1"/>
</dbReference>
<dbReference type="PROSITE" id="PS01358">
    <property type="entry name" value="ZF_RANBP2_1"/>
    <property type="match status" value="1"/>
</dbReference>
<name>A0AAW6EJA3_9FIRM</name>
<evidence type="ECO:0000256" key="3">
    <source>
        <dbReference type="ARBA" id="ARBA00022833"/>
    </source>
</evidence>
<keyword evidence="3" id="KW-0862">Zinc</keyword>
<dbReference type="GO" id="GO:0008270">
    <property type="term" value="F:zinc ion binding"/>
    <property type="evidence" value="ECO:0007669"/>
    <property type="project" value="UniProtKB-KW"/>
</dbReference>
<organism evidence="6 7">
    <name type="scientific">Ruminococcus bicirculans</name>
    <name type="common">ex Wegman et al. 2014</name>
    <dbReference type="NCBI Taxonomy" id="1160721"/>
    <lineage>
        <taxon>Bacteria</taxon>
        <taxon>Bacillati</taxon>
        <taxon>Bacillota</taxon>
        <taxon>Clostridia</taxon>
        <taxon>Eubacteriales</taxon>
        <taxon>Oscillospiraceae</taxon>
        <taxon>Ruminococcus</taxon>
    </lineage>
</organism>
<keyword evidence="4" id="KW-1133">Transmembrane helix</keyword>
<sequence length="137" mass="13739">MENQNTNAWQCPKCQASNSGTARFCKSCGSPNPLQTVVSAQPAQNTIYIQQSSAPSNPTSGLAIASMVLGILSLVVSCFGVVGIICGILAVIFGGCALLTKKGGKGMAIAGLVCGIIALIPSIIVISTVGSIVDALG</sequence>
<dbReference type="Proteomes" id="UP001213042">
    <property type="component" value="Unassembled WGS sequence"/>
</dbReference>
<evidence type="ECO:0000313" key="7">
    <source>
        <dbReference type="Proteomes" id="UP001213042"/>
    </source>
</evidence>
<keyword evidence="4" id="KW-0472">Membrane</keyword>
<feature type="transmembrane region" description="Helical" evidence="4">
    <location>
        <begin position="107"/>
        <end position="133"/>
    </location>
</feature>
<evidence type="ECO:0000259" key="5">
    <source>
        <dbReference type="PROSITE" id="PS50199"/>
    </source>
</evidence>
<comment type="caution">
    <text evidence="6">The sequence shown here is derived from an EMBL/GenBank/DDBJ whole genome shotgun (WGS) entry which is preliminary data.</text>
</comment>
<keyword evidence="4" id="KW-0812">Transmembrane</keyword>
<feature type="transmembrane region" description="Helical" evidence="4">
    <location>
        <begin position="62"/>
        <end position="95"/>
    </location>
</feature>
<evidence type="ECO:0000256" key="1">
    <source>
        <dbReference type="ARBA" id="ARBA00022723"/>
    </source>
</evidence>
<evidence type="ECO:0000313" key="6">
    <source>
        <dbReference type="EMBL" id="MDB8750767.1"/>
    </source>
</evidence>
<evidence type="ECO:0000256" key="2">
    <source>
        <dbReference type="ARBA" id="ARBA00022771"/>
    </source>
</evidence>
<dbReference type="InterPro" id="IPR038587">
    <property type="entry name" value="Ribosomal_eL40_sf"/>
</dbReference>
<feature type="domain" description="RanBP2-type" evidence="5">
    <location>
        <begin position="5"/>
        <end position="34"/>
    </location>
</feature>
<keyword evidence="1" id="KW-0479">Metal-binding</keyword>
<dbReference type="InterPro" id="IPR001876">
    <property type="entry name" value="Znf_RanBP2"/>
</dbReference>
<dbReference type="EMBL" id="JAQMLU010000016">
    <property type="protein sequence ID" value="MDB8750767.1"/>
    <property type="molecule type" value="Genomic_DNA"/>
</dbReference>
<dbReference type="AlphaFoldDB" id="A0AAW6EJA3"/>
<keyword evidence="2" id="KW-0863">Zinc-finger</keyword>
<dbReference type="PROSITE" id="PS50199">
    <property type="entry name" value="ZF_RANBP2_2"/>
    <property type="match status" value="1"/>
</dbReference>
<accession>A0AAW6EJA3</accession>
<evidence type="ECO:0000256" key="4">
    <source>
        <dbReference type="SAM" id="Phobius"/>
    </source>
</evidence>
<gene>
    <name evidence="6" type="ORF">PNW00_09945</name>
</gene>
<proteinExistence type="predicted"/>
<protein>
    <recommendedName>
        <fullName evidence="5">RanBP2-type domain-containing protein</fullName>
    </recommendedName>
</protein>